<comment type="caution">
    <text evidence="1">The sequence shown here is derived from an EMBL/GenBank/DDBJ whole genome shotgun (WGS) entry which is preliminary data.</text>
</comment>
<dbReference type="Gene3D" id="1.25.40.10">
    <property type="entry name" value="Tetratricopeptide repeat domain"/>
    <property type="match status" value="1"/>
</dbReference>
<reference evidence="1 2" key="1">
    <citation type="submission" date="2024-02" db="EMBL/GenBank/DDBJ databases">
        <authorList>
            <person name="Chen Y."/>
            <person name="Shah S."/>
            <person name="Dougan E. K."/>
            <person name="Thang M."/>
            <person name="Chan C."/>
        </authorList>
    </citation>
    <scope>NUCLEOTIDE SEQUENCE [LARGE SCALE GENOMIC DNA]</scope>
</reference>
<accession>A0ABP0QUR4</accession>
<dbReference type="EMBL" id="CAXAMM010040217">
    <property type="protein sequence ID" value="CAK9091714.1"/>
    <property type="molecule type" value="Genomic_DNA"/>
</dbReference>
<dbReference type="InterPro" id="IPR011990">
    <property type="entry name" value="TPR-like_helical_dom_sf"/>
</dbReference>
<protein>
    <submittedName>
        <fullName evidence="1">NFX1-type zinc finger-containing protein 1</fullName>
    </submittedName>
</protein>
<name>A0ABP0QUR4_9DINO</name>
<gene>
    <name evidence="1" type="ORF">SCF082_LOCUS43191</name>
</gene>
<evidence type="ECO:0000313" key="1">
    <source>
        <dbReference type="EMBL" id="CAK9091714.1"/>
    </source>
</evidence>
<keyword evidence="2" id="KW-1185">Reference proteome</keyword>
<evidence type="ECO:0000313" key="2">
    <source>
        <dbReference type="Proteomes" id="UP001642464"/>
    </source>
</evidence>
<proteinExistence type="predicted"/>
<sequence length="198" mass="22080">MAAQLRQLREQGTELDVFHYGCALRQLRWTEALHLLQEMDGTKVRSNQVIFNSGIDLTGKGFQWQVATELFQMMPTRVLKTDAIGRGAWVSGLRRSGLRTSWLGALQAALGVAEVEGGLELQTFQRRAVDLSHVVPWQMLDGDDQVETDDADPVAGPRDPGEVGIALEVETPRPKMTKALSELWIEARFRRALSPRDG</sequence>
<organism evidence="1 2">
    <name type="scientific">Durusdinium trenchii</name>
    <dbReference type="NCBI Taxonomy" id="1381693"/>
    <lineage>
        <taxon>Eukaryota</taxon>
        <taxon>Sar</taxon>
        <taxon>Alveolata</taxon>
        <taxon>Dinophyceae</taxon>
        <taxon>Suessiales</taxon>
        <taxon>Symbiodiniaceae</taxon>
        <taxon>Durusdinium</taxon>
    </lineage>
</organism>
<dbReference type="Proteomes" id="UP001642464">
    <property type="component" value="Unassembled WGS sequence"/>
</dbReference>